<name>A0A6A4GQQ4_9AGAR</name>
<feature type="non-terminal residue" evidence="1">
    <location>
        <position position="1"/>
    </location>
</feature>
<gene>
    <name evidence="1" type="ORF">BT96DRAFT_837465</name>
</gene>
<accession>A0A6A4GQQ4</accession>
<dbReference type="Gene3D" id="3.60.130.30">
    <property type="match status" value="1"/>
</dbReference>
<evidence type="ECO:0000313" key="2">
    <source>
        <dbReference type="Proteomes" id="UP000799118"/>
    </source>
</evidence>
<organism evidence="1 2">
    <name type="scientific">Gymnopus androsaceus JB14</name>
    <dbReference type="NCBI Taxonomy" id="1447944"/>
    <lineage>
        <taxon>Eukaryota</taxon>
        <taxon>Fungi</taxon>
        <taxon>Dikarya</taxon>
        <taxon>Basidiomycota</taxon>
        <taxon>Agaricomycotina</taxon>
        <taxon>Agaricomycetes</taxon>
        <taxon>Agaricomycetidae</taxon>
        <taxon>Agaricales</taxon>
        <taxon>Marasmiineae</taxon>
        <taxon>Omphalotaceae</taxon>
        <taxon>Gymnopus</taxon>
    </lineage>
</organism>
<dbReference type="OrthoDB" id="2948070at2759"/>
<sequence>EPVISKDLVQTCGGFHHATALLAELSLLSLKVNAWLQNIDPIQHYSQETLMGKVKDSYPYMRALKVLDPLLMEGRAIMFNRTTPAHRDHRDPPKAWACLVALGWITAGTLYFPCLNLRVHYLPGDVVWLRGYMLEHDSLRSFPHLHLCIAHFTHQSLYDCFEVEYETDKAPAPC</sequence>
<reference evidence="1" key="1">
    <citation type="journal article" date="2019" name="Environ. Microbiol.">
        <title>Fungal ecological strategies reflected in gene transcription - a case study of two litter decomposers.</title>
        <authorList>
            <person name="Barbi F."/>
            <person name="Kohler A."/>
            <person name="Barry K."/>
            <person name="Baskaran P."/>
            <person name="Daum C."/>
            <person name="Fauchery L."/>
            <person name="Ihrmark K."/>
            <person name="Kuo A."/>
            <person name="LaButti K."/>
            <person name="Lipzen A."/>
            <person name="Morin E."/>
            <person name="Grigoriev I.V."/>
            <person name="Henrissat B."/>
            <person name="Lindahl B."/>
            <person name="Martin F."/>
        </authorList>
    </citation>
    <scope>NUCLEOTIDE SEQUENCE</scope>
    <source>
        <strain evidence="1">JB14</strain>
    </source>
</reference>
<protein>
    <submittedName>
        <fullName evidence="1">Uncharacterized protein</fullName>
    </submittedName>
</protein>
<proteinExistence type="predicted"/>
<dbReference type="EMBL" id="ML769793">
    <property type="protein sequence ID" value="KAE9387547.1"/>
    <property type="molecule type" value="Genomic_DNA"/>
</dbReference>
<evidence type="ECO:0000313" key="1">
    <source>
        <dbReference type="EMBL" id="KAE9387547.1"/>
    </source>
</evidence>
<dbReference type="AlphaFoldDB" id="A0A6A4GQQ4"/>
<dbReference type="Proteomes" id="UP000799118">
    <property type="component" value="Unassembled WGS sequence"/>
</dbReference>
<keyword evidence="2" id="KW-1185">Reference proteome</keyword>